<dbReference type="PANTHER" id="PTHR34448:SF1">
    <property type="entry name" value="BLL6088 PROTEIN"/>
    <property type="match status" value="1"/>
</dbReference>
<keyword evidence="2" id="KW-0031">Aminopeptidase</keyword>
<evidence type="ECO:0000313" key="2">
    <source>
        <dbReference type="EMBL" id="RFT15130.1"/>
    </source>
</evidence>
<organism evidence="2 3">
    <name type="scientific">Candidatus Saccharicenans subterraneus</name>
    <dbReference type="NCBI Taxonomy" id="2508984"/>
    <lineage>
        <taxon>Bacteria</taxon>
        <taxon>Candidatus Aminicenantota</taxon>
        <taxon>Candidatus Aminicenantia</taxon>
        <taxon>Candidatus Aminicenantales</taxon>
        <taxon>Candidatus Saccharicenantaceae</taxon>
        <taxon>Candidatus Saccharicenans</taxon>
    </lineage>
</organism>
<dbReference type="Proteomes" id="UP000257323">
    <property type="component" value="Unassembled WGS sequence"/>
</dbReference>
<reference evidence="2 3" key="1">
    <citation type="submission" date="2018-08" db="EMBL/GenBank/DDBJ databases">
        <title>Genome analysis of the thermophilic bacterium of the candidate phylum Aminicenantes from deep subsurface aquifer revealed its physiology and ecological role.</title>
        <authorList>
            <person name="Kadnikov V.V."/>
            <person name="Mardanov A.V."/>
            <person name="Beletsky A.V."/>
            <person name="Karnachuk O.V."/>
            <person name="Ravin N.V."/>
        </authorList>
    </citation>
    <scope>NUCLEOTIDE SEQUENCE [LARGE SCALE GENOMIC DNA]</scope>
    <source>
        <strain evidence="2">BY38</strain>
    </source>
</reference>
<name>A0A3E2BK55_9BACT</name>
<dbReference type="GO" id="GO:0046872">
    <property type="term" value="F:metal ion binding"/>
    <property type="evidence" value="ECO:0007669"/>
    <property type="project" value="UniProtKB-KW"/>
</dbReference>
<comment type="caution">
    <text evidence="2">The sequence shown here is derived from an EMBL/GenBank/DDBJ whole genome shotgun (WGS) entry which is preliminary data.</text>
</comment>
<keyword evidence="2" id="KW-0645">Protease</keyword>
<dbReference type="SUPFAM" id="SSF144052">
    <property type="entry name" value="Thermophilic metalloprotease-like"/>
    <property type="match status" value="1"/>
</dbReference>
<evidence type="ECO:0000313" key="3">
    <source>
        <dbReference type="Proteomes" id="UP000257323"/>
    </source>
</evidence>
<dbReference type="PANTHER" id="PTHR34448">
    <property type="entry name" value="AMINOPEPTIDASE"/>
    <property type="match status" value="1"/>
</dbReference>
<keyword evidence="2" id="KW-0378">Hydrolase</keyword>
<protein>
    <submittedName>
        <fullName evidence="2">Leucyl aminopeptidase</fullName>
    </submittedName>
</protein>
<dbReference type="InterPro" id="IPR052170">
    <property type="entry name" value="M29_Exopeptidase"/>
</dbReference>
<evidence type="ECO:0000256" key="1">
    <source>
        <dbReference type="ARBA" id="ARBA00022723"/>
    </source>
</evidence>
<dbReference type="EMBL" id="QUAH01000012">
    <property type="protein sequence ID" value="RFT15130.1"/>
    <property type="molecule type" value="Genomic_DNA"/>
</dbReference>
<dbReference type="GO" id="GO:0004177">
    <property type="term" value="F:aminopeptidase activity"/>
    <property type="evidence" value="ECO:0007669"/>
    <property type="project" value="UniProtKB-KW"/>
</dbReference>
<dbReference type="InterPro" id="IPR000787">
    <property type="entry name" value="Peptidase_M29"/>
</dbReference>
<dbReference type="GO" id="GO:0006508">
    <property type="term" value="P:proteolysis"/>
    <property type="evidence" value="ECO:0007669"/>
    <property type="project" value="InterPro"/>
</dbReference>
<gene>
    <name evidence="2" type="ORF">OP8BY_0594</name>
</gene>
<accession>A0A3E2BK55</accession>
<dbReference type="AlphaFoldDB" id="A0A3E2BK55"/>
<sequence length="315" mass="35129">MKATKLYQAAEKAIFQSLKLKPGENFLLVTDKQKMEIAEALAFYAKKAGAETTTYLMTETLRPITEPTKLFKLLTEKADVITYLLDARIQEKPFRGFMVSQGMKLSRICMMPGITVDMMERLVNIDFTRMNEFTKKVIRAMKDADRVIIENEAGTNISFSVKGREWHNDNGDIGKKGKHGNLPAGECYTCPVEETFTGKLVISLIDDKLGHGEMEFKEGRLLRWKGKGIEAIVKNIGSDQTGFIIGEFGIGTNPGARICPNMLEAEKAFGTVHFAIGDSYGIGKNKSKHHYDALVDKVTIIAKGKYIAKNGKFLI</sequence>
<dbReference type="Pfam" id="PF02073">
    <property type="entry name" value="Peptidase_M29"/>
    <property type="match status" value="1"/>
</dbReference>
<keyword evidence="1" id="KW-0479">Metal-binding</keyword>
<proteinExistence type="predicted"/>